<keyword evidence="2 5" id="KW-0812">Transmembrane</keyword>
<dbReference type="GO" id="GO:0000329">
    <property type="term" value="C:fungal-type vacuole membrane"/>
    <property type="evidence" value="ECO:0007669"/>
    <property type="project" value="TreeGrafter"/>
</dbReference>
<evidence type="ECO:0000256" key="3">
    <source>
        <dbReference type="ARBA" id="ARBA00022989"/>
    </source>
</evidence>
<evidence type="ECO:0000313" key="6">
    <source>
        <dbReference type="EMBL" id="EOR02834.1"/>
    </source>
</evidence>
<feature type="transmembrane region" description="Helical" evidence="5">
    <location>
        <begin position="48"/>
        <end position="68"/>
    </location>
</feature>
<dbReference type="Pfam" id="PF07690">
    <property type="entry name" value="MFS_1"/>
    <property type="match status" value="1"/>
</dbReference>
<dbReference type="Gene3D" id="1.20.1250.20">
    <property type="entry name" value="MFS general substrate transporter like domains"/>
    <property type="match status" value="1"/>
</dbReference>
<dbReference type="KEGG" id="wic:J056_003396"/>
<evidence type="ECO:0000256" key="5">
    <source>
        <dbReference type="SAM" id="Phobius"/>
    </source>
</evidence>
<reference evidence="7" key="1">
    <citation type="journal article" date="2013" name="BMC Genomics">
        <title>Genome and transcriptome sequencing of the halophilic fungus Wallemia ichthyophaga: haloadaptations present and absent.</title>
        <authorList>
            <person name="Zajc J."/>
            <person name="Liu Y."/>
            <person name="Dai W."/>
            <person name="Yang Z."/>
            <person name="Hu J."/>
            <person name="Gostincar C."/>
            <person name="Gunde-Cimerman N."/>
        </authorList>
    </citation>
    <scope>NUCLEOTIDE SEQUENCE [LARGE SCALE GENOMIC DNA]</scope>
    <source>
        <strain evidence="7">EXF-994 / CBS 113033</strain>
    </source>
</reference>
<protein>
    <submittedName>
        <fullName evidence="6">Putative transporter MCH1</fullName>
    </submittedName>
</protein>
<feature type="transmembrane region" description="Helical" evidence="5">
    <location>
        <begin position="240"/>
        <end position="269"/>
    </location>
</feature>
<feature type="transmembrane region" description="Helical" evidence="5">
    <location>
        <begin position="345"/>
        <end position="368"/>
    </location>
</feature>
<dbReference type="PANTHER" id="PTHR21576">
    <property type="entry name" value="UNCHARACTERIZED NODULIN-LIKE PROTEIN"/>
    <property type="match status" value="1"/>
</dbReference>
<evidence type="ECO:0000256" key="2">
    <source>
        <dbReference type="ARBA" id="ARBA00022692"/>
    </source>
</evidence>
<feature type="transmembrane region" description="Helical" evidence="5">
    <location>
        <begin position="110"/>
        <end position="131"/>
    </location>
</feature>
<sequence>MVSFFTSDFSRCITLAFCFITALGAGTNYVFSAYGEQLAKVLDLNHTQISLIASCGNAGVYFSAPAWGHVIDRLPLRIPLLISSVFLFTGYFGIHAFYTGHVQSDSAVVYVSLLSIAAGMGGSGSLLSSLNATTRSFSKNFRATASGIVLSGFGLSAFFYSFISHEAFPGNVDGFLLTLAFGTSISVLLGAFFIKIVPPESEKMSTQYDDEGQPLFEESSLQDDILTSQSPITVIKTVDFWLLFSIIALLAGTGLMWINNVGAVVQALFAYHHPHYDSVVVEQAQARQVSLLSLMNCAGRILIGLSSDFMYKKYKLDRAWWAAIISALFFISQVVAQSIQLPVHLSWATALIGLSYGSLFAIGPVLTLEMFGLHYFSSNWGVMSLAPAIAGPILNLVFGAIYDHHAPTEGDVLRYSALEGVLNMPATASTCLEGRGCYISALHLTTISCILALVLSVYGAIRRKPSTPIFREETPDDRLD</sequence>
<evidence type="ECO:0000256" key="1">
    <source>
        <dbReference type="ARBA" id="ARBA00004141"/>
    </source>
</evidence>
<feature type="transmembrane region" description="Helical" evidence="5">
    <location>
        <begin position="143"/>
        <end position="163"/>
    </location>
</feature>
<accession>R9AKU4</accession>
<feature type="transmembrane region" description="Helical" evidence="5">
    <location>
        <begin position="380"/>
        <end position="402"/>
    </location>
</feature>
<gene>
    <name evidence="6" type="ORF">J056_003396</name>
</gene>
<organism evidence="6 7">
    <name type="scientific">Wallemia ichthyophaga (strain EXF-994 / CBS 113033)</name>
    <dbReference type="NCBI Taxonomy" id="1299270"/>
    <lineage>
        <taxon>Eukaryota</taxon>
        <taxon>Fungi</taxon>
        <taxon>Dikarya</taxon>
        <taxon>Basidiomycota</taxon>
        <taxon>Wallemiomycotina</taxon>
        <taxon>Wallemiomycetes</taxon>
        <taxon>Wallemiales</taxon>
        <taxon>Wallemiaceae</taxon>
        <taxon>Wallemia</taxon>
    </lineage>
</organism>
<proteinExistence type="predicted"/>
<feature type="transmembrane region" description="Helical" evidence="5">
    <location>
        <begin position="438"/>
        <end position="461"/>
    </location>
</feature>
<dbReference type="Proteomes" id="UP000014064">
    <property type="component" value="Unassembled WGS sequence"/>
</dbReference>
<dbReference type="EMBL" id="KE007227">
    <property type="protein sequence ID" value="EOR02834.1"/>
    <property type="molecule type" value="Genomic_DNA"/>
</dbReference>
<feature type="transmembrane region" description="Helical" evidence="5">
    <location>
        <begin position="80"/>
        <end position="98"/>
    </location>
</feature>
<comment type="subcellular location">
    <subcellularLocation>
        <location evidence="1">Membrane</location>
        <topology evidence="1">Multi-pass membrane protein</topology>
    </subcellularLocation>
</comment>
<dbReference type="PANTHER" id="PTHR21576:SF160">
    <property type="entry name" value="NODULIN-LIKE DOMAIN-CONTAINING PROTEIN"/>
    <property type="match status" value="1"/>
</dbReference>
<name>R9AKU4_WALI9</name>
<keyword evidence="7" id="KW-1185">Reference proteome</keyword>
<dbReference type="OMA" id="PDGLGCY"/>
<feature type="transmembrane region" description="Helical" evidence="5">
    <location>
        <begin position="175"/>
        <end position="194"/>
    </location>
</feature>
<evidence type="ECO:0000256" key="4">
    <source>
        <dbReference type="ARBA" id="ARBA00023136"/>
    </source>
</evidence>
<keyword evidence="4 5" id="KW-0472">Membrane</keyword>
<keyword evidence="3 5" id="KW-1133">Transmembrane helix</keyword>
<dbReference type="eggNOG" id="ENOG502RWDV">
    <property type="taxonomic scope" value="Eukaryota"/>
</dbReference>
<dbReference type="GeneID" id="20376348"/>
<feature type="transmembrane region" description="Helical" evidence="5">
    <location>
        <begin position="289"/>
        <end position="307"/>
    </location>
</feature>
<dbReference type="SUPFAM" id="SSF103473">
    <property type="entry name" value="MFS general substrate transporter"/>
    <property type="match status" value="1"/>
</dbReference>
<dbReference type="HOGENOM" id="CLU_012596_1_0_1"/>
<dbReference type="OrthoDB" id="410267at2759"/>
<dbReference type="InterPro" id="IPR036259">
    <property type="entry name" value="MFS_trans_sf"/>
</dbReference>
<dbReference type="RefSeq" id="XP_009266894.1">
    <property type="nucleotide sequence ID" value="XM_009268619.1"/>
</dbReference>
<dbReference type="InterPro" id="IPR011701">
    <property type="entry name" value="MFS"/>
</dbReference>
<feature type="transmembrane region" description="Helical" evidence="5">
    <location>
        <begin position="319"/>
        <end position="339"/>
    </location>
</feature>
<dbReference type="GO" id="GO:0022857">
    <property type="term" value="F:transmembrane transporter activity"/>
    <property type="evidence" value="ECO:0007669"/>
    <property type="project" value="InterPro"/>
</dbReference>
<dbReference type="AlphaFoldDB" id="R9AKU4"/>
<evidence type="ECO:0000313" key="7">
    <source>
        <dbReference type="Proteomes" id="UP000014064"/>
    </source>
</evidence>